<sequence length="158" mass="17232">MRQPIKALMRTPAEAQDIHRSAARPDLPFFAAGACHVLAFAFLERYPRAGFQPRFIRPAPGCRGAHVFVSDGQLAFDAQGYVAEAELLRGHALACQPLHPGWAAEVVAIEVPLAAFCAANNHRAPWDFPGDVWARALAYLNRFPAPPRSVLHARSGAE</sequence>
<keyword evidence="2" id="KW-1185">Reference proteome</keyword>
<accession>A0A8H9GHT3</accession>
<proteinExistence type="predicted"/>
<evidence type="ECO:0000313" key="1">
    <source>
        <dbReference type="EMBL" id="GGM29084.1"/>
    </source>
</evidence>
<protein>
    <submittedName>
        <fullName evidence="1">Uncharacterized protein</fullName>
    </submittedName>
</protein>
<evidence type="ECO:0000313" key="2">
    <source>
        <dbReference type="Proteomes" id="UP000600547"/>
    </source>
</evidence>
<organism evidence="1 2">
    <name type="scientific">Deinococcus arenae</name>
    <dbReference type="NCBI Taxonomy" id="1452751"/>
    <lineage>
        <taxon>Bacteria</taxon>
        <taxon>Thermotogati</taxon>
        <taxon>Deinococcota</taxon>
        <taxon>Deinococci</taxon>
        <taxon>Deinococcales</taxon>
        <taxon>Deinococcaceae</taxon>
        <taxon>Deinococcus</taxon>
    </lineage>
</organism>
<dbReference type="EMBL" id="BMQG01000001">
    <property type="protein sequence ID" value="GGM29084.1"/>
    <property type="molecule type" value="Genomic_DNA"/>
</dbReference>
<comment type="caution">
    <text evidence="1">The sequence shown here is derived from an EMBL/GenBank/DDBJ whole genome shotgun (WGS) entry which is preliminary data.</text>
</comment>
<name>A0A8H9GHT3_9DEIO</name>
<dbReference type="RefSeq" id="WP_110830855.1">
    <property type="nucleotide sequence ID" value="NZ_BMQG01000001.1"/>
</dbReference>
<dbReference type="Proteomes" id="UP000600547">
    <property type="component" value="Unassembled WGS sequence"/>
</dbReference>
<dbReference type="AlphaFoldDB" id="A0A8H9GHT3"/>
<gene>
    <name evidence="1" type="ORF">GCM10008956_01370</name>
</gene>
<reference evidence="2" key="1">
    <citation type="journal article" date="2019" name="Int. J. Syst. Evol. Microbiol.">
        <title>The Global Catalogue of Microorganisms (GCM) 10K type strain sequencing project: providing services to taxonomists for standard genome sequencing and annotation.</title>
        <authorList>
            <consortium name="The Broad Institute Genomics Platform"/>
            <consortium name="The Broad Institute Genome Sequencing Center for Infectious Disease"/>
            <person name="Wu L."/>
            <person name="Ma J."/>
        </authorList>
    </citation>
    <scope>NUCLEOTIDE SEQUENCE [LARGE SCALE GENOMIC DNA]</scope>
    <source>
        <strain evidence="2">JCM 31047</strain>
    </source>
</reference>